<dbReference type="InterPro" id="IPR002048">
    <property type="entry name" value="EF_hand_dom"/>
</dbReference>
<evidence type="ECO:0000256" key="6">
    <source>
        <dbReference type="SAM" id="MobiDB-lite"/>
    </source>
</evidence>
<comment type="cofactor">
    <cofactor evidence="5">
        <name>FAD</name>
        <dbReference type="ChEBI" id="CHEBI:57692"/>
    </cofactor>
</comment>
<dbReference type="SUPFAM" id="SSF51730">
    <property type="entry name" value="FAD-linked oxidoreductase"/>
    <property type="match status" value="1"/>
</dbReference>
<comment type="similarity">
    <text evidence="1 5">Belongs to the proline oxidase family.</text>
</comment>
<dbReference type="GO" id="GO:0004657">
    <property type="term" value="F:proline dehydrogenase activity"/>
    <property type="evidence" value="ECO:0007669"/>
    <property type="project" value="UniProtKB-EC"/>
</dbReference>
<dbReference type="Proteomes" id="UP001530377">
    <property type="component" value="Unassembled WGS sequence"/>
</dbReference>
<evidence type="ECO:0000259" key="7">
    <source>
        <dbReference type="PROSITE" id="PS50222"/>
    </source>
</evidence>
<sequence>MPPPRDVISDIVTSFVVRTSCRYRRRYLHTNNTAAAAAAAAALANATNVTMNAGPFLPLPPPRRRHYYGDDARFFISTHDATSNDHHRRHHHRRRRHLLLPVVSRVDYDECRYRATSTTTTTTTMSSLSSSSSGRVAVVESTSSSSSSRGVDDGSGSDIVDAAVMKGNIIGNAPSHILDVPDDDDMTTMIPSCVHYSRKSTLGVLRAIFVLRTCRVRYLVDNAETILRISASLLGRTVTDWMLRITYFRHFCGGEDVAELMDVAKRLRNEGNARAILDYAVEDDDGGGEDDDENASSSLSGVEHDRRASAFASCVRIAGDVSNINTTTANSGDGVGGGGGGGGGGYAAIKVTALCDPSMLERISNSILEVKKLFVDEFDVHGTGSITREEFARRYELSFSFVMFFPRGRCDDVGPMDVLELLPPNSSKGVGVDVDDGIIDYVSFSELFAPYALPTFASRCRDVGCSLARAMPTNEDVVQFGKTSDRLCDLAEVAAGCGTRLLVDAEHRKYQPSIDYLVLQLQRKYNGRDRDGPVVFNTYQCYLKDAMERVITDLKRSDRFDYHFAAKLVRGAYMVHERERARMMNYSDPIHENAERTHRCFDDVVEHLLRHRISRGPGSEIVIATHNETSIRKAVDLMSELGLVPNDECVHFAQLYGMSDHLTFALGRNGYNAYKYLPYGKVREVIPYLVRRAQENGDVLGNTGTELRLLHEELRRRCSFA</sequence>
<keyword evidence="5" id="KW-0285">Flavoprotein</keyword>
<dbReference type="EC" id="1.5.5.2" evidence="2 5"/>
<dbReference type="PANTHER" id="PTHR13914">
    <property type="entry name" value="PROLINE OXIDASE"/>
    <property type="match status" value="1"/>
</dbReference>
<evidence type="ECO:0000256" key="4">
    <source>
        <dbReference type="ARBA" id="ARBA00023062"/>
    </source>
</evidence>
<keyword evidence="3 5" id="KW-0560">Oxidoreductase</keyword>
<dbReference type="Pfam" id="PF01619">
    <property type="entry name" value="Pro_dh"/>
    <property type="match status" value="1"/>
</dbReference>
<evidence type="ECO:0000313" key="8">
    <source>
        <dbReference type="EMBL" id="KAL3826976.1"/>
    </source>
</evidence>
<dbReference type="PROSITE" id="PS50222">
    <property type="entry name" value="EF_HAND_2"/>
    <property type="match status" value="1"/>
</dbReference>
<feature type="compositionally biased region" description="Acidic residues" evidence="6">
    <location>
        <begin position="283"/>
        <end position="294"/>
    </location>
</feature>
<keyword evidence="4 5" id="KW-0642">Proline metabolism</keyword>
<evidence type="ECO:0000256" key="5">
    <source>
        <dbReference type="RuleBase" id="RU364054"/>
    </source>
</evidence>
<gene>
    <name evidence="8" type="ORF">ACHAXA_000040</name>
</gene>
<evidence type="ECO:0000256" key="2">
    <source>
        <dbReference type="ARBA" id="ARBA00012695"/>
    </source>
</evidence>
<organism evidence="8 9">
    <name type="scientific">Cyclostephanos tholiformis</name>
    <dbReference type="NCBI Taxonomy" id="382380"/>
    <lineage>
        <taxon>Eukaryota</taxon>
        <taxon>Sar</taxon>
        <taxon>Stramenopiles</taxon>
        <taxon>Ochrophyta</taxon>
        <taxon>Bacillariophyta</taxon>
        <taxon>Coscinodiscophyceae</taxon>
        <taxon>Thalassiosirophycidae</taxon>
        <taxon>Stephanodiscales</taxon>
        <taxon>Stephanodiscaceae</taxon>
        <taxon>Cyclostephanos</taxon>
    </lineage>
</organism>
<evidence type="ECO:0000256" key="3">
    <source>
        <dbReference type="ARBA" id="ARBA00023002"/>
    </source>
</evidence>
<reference evidence="8 9" key="1">
    <citation type="submission" date="2024-10" db="EMBL/GenBank/DDBJ databases">
        <title>Updated reference genomes for cyclostephanoid diatoms.</title>
        <authorList>
            <person name="Roberts W.R."/>
            <person name="Alverson A.J."/>
        </authorList>
    </citation>
    <scope>NUCLEOTIDE SEQUENCE [LARGE SCALE GENOMIC DNA]</scope>
    <source>
        <strain evidence="8 9">AJA228-03</strain>
    </source>
</reference>
<keyword evidence="9" id="KW-1185">Reference proteome</keyword>
<feature type="region of interest" description="Disordered" evidence="6">
    <location>
        <begin position="119"/>
        <end position="156"/>
    </location>
</feature>
<name>A0ABD3SRI9_9STRA</name>
<comment type="function">
    <text evidence="5">Converts proline to delta-1-pyrroline-5-carboxylate.</text>
</comment>
<dbReference type="GO" id="GO:0006560">
    <property type="term" value="P:proline metabolic process"/>
    <property type="evidence" value="ECO:0007669"/>
    <property type="project" value="UniProtKB-KW"/>
</dbReference>
<dbReference type="InterPro" id="IPR015659">
    <property type="entry name" value="Proline_oxidase"/>
</dbReference>
<feature type="region of interest" description="Disordered" evidence="6">
    <location>
        <begin position="283"/>
        <end position="302"/>
    </location>
</feature>
<dbReference type="PANTHER" id="PTHR13914:SF0">
    <property type="entry name" value="PROLINE DEHYDROGENASE 1, MITOCHONDRIAL"/>
    <property type="match status" value="1"/>
</dbReference>
<evidence type="ECO:0000256" key="1">
    <source>
        <dbReference type="ARBA" id="ARBA00005869"/>
    </source>
</evidence>
<feature type="domain" description="EF-hand" evidence="7">
    <location>
        <begin position="365"/>
        <end position="401"/>
    </location>
</feature>
<dbReference type="AlphaFoldDB" id="A0ABD3SRI9"/>
<dbReference type="EMBL" id="JALLPB020000010">
    <property type="protein sequence ID" value="KAL3826976.1"/>
    <property type="molecule type" value="Genomic_DNA"/>
</dbReference>
<evidence type="ECO:0000313" key="9">
    <source>
        <dbReference type="Proteomes" id="UP001530377"/>
    </source>
</evidence>
<protein>
    <recommendedName>
        <fullName evidence="2 5">Proline dehydrogenase</fullName>
        <ecNumber evidence="2 5">1.5.5.2</ecNumber>
    </recommendedName>
</protein>
<dbReference type="InterPro" id="IPR029041">
    <property type="entry name" value="FAD-linked_oxidoreductase-like"/>
</dbReference>
<dbReference type="InterPro" id="IPR002872">
    <property type="entry name" value="Proline_DH_dom"/>
</dbReference>
<dbReference type="Gene3D" id="3.20.20.220">
    <property type="match status" value="2"/>
</dbReference>
<comment type="catalytic activity">
    <reaction evidence="5">
        <text>L-proline + a quinone = (S)-1-pyrroline-5-carboxylate + a quinol + H(+)</text>
        <dbReference type="Rhea" id="RHEA:23784"/>
        <dbReference type="ChEBI" id="CHEBI:15378"/>
        <dbReference type="ChEBI" id="CHEBI:17388"/>
        <dbReference type="ChEBI" id="CHEBI:24646"/>
        <dbReference type="ChEBI" id="CHEBI:60039"/>
        <dbReference type="ChEBI" id="CHEBI:132124"/>
        <dbReference type="EC" id="1.5.5.2"/>
    </reaction>
</comment>
<proteinExistence type="inferred from homology"/>
<comment type="caution">
    <text evidence="8">The sequence shown here is derived from an EMBL/GenBank/DDBJ whole genome shotgun (WGS) entry which is preliminary data.</text>
</comment>
<keyword evidence="5" id="KW-0274">FAD</keyword>
<accession>A0ABD3SRI9</accession>